<evidence type="ECO:0000259" key="9">
    <source>
        <dbReference type="PROSITE" id="PS50011"/>
    </source>
</evidence>
<dbReference type="Proteomes" id="UP000824596">
    <property type="component" value="Unassembled WGS sequence"/>
</dbReference>
<protein>
    <recommendedName>
        <fullName evidence="1">non-specific serine/threonine protein kinase</fullName>
        <ecNumber evidence="1">2.7.11.1</ecNumber>
    </recommendedName>
</protein>
<dbReference type="PANTHER" id="PTHR47634:SF9">
    <property type="entry name" value="PROTEIN KINASE DOMAIN-CONTAINING PROTEIN-RELATED"/>
    <property type="match status" value="1"/>
</dbReference>
<keyword evidence="4" id="KW-0547">Nucleotide-binding</keyword>
<dbReference type="AlphaFoldDB" id="A0A9P8MZU6"/>
<dbReference type="InterPro" id="IPR011009">
    <property type="entry name" value="Kinase-like_dom_sf"/>
</dbReference>
<gene>
    <name evidence="10" type="ORF">HRG_06259</name>
</gene>
<comment type="catalytic activity">
    <reaction evidence="7">
        <text>L-threonyl-[protein] + ATP = O-phospho-L-threonyl-[protein] + ADP + H(+)</text>
        <dbReference type="Rhea" id="RHEA:46608"/>
        <dbReference type="Rhea" id="RHEA-COMP:11060"/>
        <dbReference type="Rhea" id="RHEA-COMP:11605"/>
        <dbReference type="ChEBI" id="CHEBI:15378"/>
        <dbReference type="ChEBI" id="CHEBI:30013"/>
        <dbReference type="ChEBI" id="CHEBI:30616"/>
        <dbReference type="ChEBI" id="CHEBI:61977"/>
        <dbReference type="ChEBI" id="CHEBI:456216"/>
        <dbReference type="EC" id="2.7.11.1"/>
    </reaction>
</comment>
<dbReference type="Pfam" id="PF00069">
    <property type="entry name" value="Pkinase"/>
    <property type="match status" value="1"/>
</dbReference>
<keyword evidence="6" id="KW-0067">ATP-binding</keyword>
<dbReference type="InterPro" id="IPR000719">
    <property type="entry name" value="Prot_kinase_dom"/>
</dbReference>
<keyword evidence="11" id="KW-1185">Reference proteome</keyword>
<feature type="domain" description="Protein kinase" evidence="9">
    <location>
        <begin position="36"/>
        <end position="379"/>
    </location>
</feature>
<dbReference type="GO" id="GO:0005524">
    <property type="term" value="F:ATP binding"/>
    <property type="evidence" value="ECO:0007669"/>
    <property type="project" value="UniProtKB-KW"/>
</dbReference>
<dbReference type="SMART" id="SM00220">
    <property type="entry name" value="S_TKc"/>
    <property type="match status" value="1"/>
</dbReference>
<proteinExistence type="predicted"/>
<dbReference type="OrthoDB" id="5979581at2759"/>
<dbReference type="GO" id="GO:0005634">
    <property type="term" value="C:nucleus"/>
    <property type="evidence" value="ECO:0007669"/>
    <property type="project" value="TreeGrafter"/>
</dbReference>
<evidence type="ECO:0000256" key="2">
    <source>
        <dbReference type="ARBA" id="ARBA00022527"/>
    </source>
</evidence>
<comment type="caution">
    <text evidence="10">The sequence shown here is derived from an EMBL/GenBank/DDBJ whole genome shotgun (WGS) entry which is preliminary data.</text>
</comment>
<dbReference type="PANTHER" id="PTHR47634">
    <property type="entry name" value="PROTEIN KINASE DOMAIN-CONTAINING PROTEIN-RELATED"/>
    <property type="match status" value="1"/>
</dbReference>
<reference evidence="10" key="1">
    <citation type="submission" date="2021-09" db="EMBL/GenBank/DDBJ databases">
        <title>A high-quality genome of the endoparasitic fungus Hirsutella rhossiliensis with a comparison of Hirsutella genomes reveals transposable elements contributing to genome size variation.</title>
        <authorList>
            <person name="Lin R."/>
            <person name="Jiao Y."/>
            <person name="Sun X."/>
            <person name="Ling J."/>
            <person name="Xie B."/>
            <person name="Cheng X."/>
        </authorList>
    </citation>
    <scope>NUCLEOTIDE SEQUENCE</scope>
    <source>
        <strain evidence="10">HR02</strain>
    </source>
</reference>
<keyword evidence="2" id="KW-0723">Serine/threonine-protein kinase</keyword>
<dbReference type="Gene3D" id="1.10.510.10">
    <property type="entry name" value="Transferase(Phosphotransferase) domain 1"/>
    <property type="match status" value="1"/>
</dbReference>
<evidence type="ECO:0000256" key="7">
    <source>
        <dbReference type="ARBA" id="ARBA00047899"/>
    </source>
</evidence>
<sequence length="379" mass="42572">MEKKYDEEPEVEELEEYAPGGFHPTVIGDSFQHGRYTIVHKLGFGGYSTIWLARDELLNRLVSLKILTARSSVDRNEATIIRTLQQTPTLAHIGRRFIPVLLDQFGFDGPNGHHLCLVSEPAGCNVAQSKEESANYMFPAEAARSIAAQCLMGLAYLHSNGVCHGDLHMRNILLRDSELSTCNMSSTDLYERFGEPRSVTVRRRDGGPVQPNAPPHAIFPMNHNIPGHRLQGPEILISDYGTSFLVKQTPSPTLYTPALYCPPEALFGDPILLPMAADIWTLGLVLYEVLGERPLFETFGWDRDDIIGEMPMVNPAFQAIVASLRRRSAPYFNDCGKWVEERRQRHANGTWLVESCMHYTIFCGQCSHLSLQRGQKQMT</sequence>
<dbReference type="InterPro" id="IPR051334">
    <property type="entry name" value="SRPK"/>
</dbReference>
<organism evidence="10 11">
    <name type="scientific">Hirsutella rhossiliensis</name>
    <dbReference type="NCBI Taxonomy" id="111463"/>
    <lineage>
        <taxon>Eukaryota</taxon>
        <taxon>Fungi</taxon>
        <taxon>Dikarya</taxon>
        <taxon>Ascomycota</taxon>
        <taxon>Pezizomycotina</taxon>
        <taxon>Sordariomycetes</taxon>
        <taxon>Hypocreomycetidae</taxon>
        <taxon>Hypocreales</taxon>
        <taxon>Ophiocordycipitaceae</taxon>
        <taxon>Hirsutella</taxon>
    </lineage>
</organism>
<dbReference type="EMBL" id="JAIZPD010000006">
    <property type="protein sequence ID" value="KAH0962157.1"/>
    <property type="molecule type" value="Genomic_DNA"/>
</dbReference>
<evidence type="ECO:0000256" key="3">
    <source>
        <dbReference type="ARBA" id="ARBA00022679"/>
    </source>
</evidence>
<evidence type="ECO:0000313" key="10">
    <source>
        <dbReference type="EMBL" id="KAH0962157.1"/>
    </source>
</evidence>
<dbReference type="RefSeq" id="XP_044719670.1">
    <property type="nucleotide sequence ID" value="XM_044864730.1"/>
</dbReference>
<dbReference type="PROSITE" id="PS50011">
    <property type="entry name" value="PROTEIN_KINASE_DOM"/>
    <property type="match status" value="1"/>
</dbReference>
<evidence type="ECO:0000256" key="8">
    <source>
        <dbReference type="ARBA" id="ARBA00048679"/>
    </source>
</evidence>
<evidence type="ECO:0000256" key="4">
    <source>
        <dbReference type="ARBA" id="ARBA00022741"/>
    </source>
</evidence>
<accession>A0A9P8MZU6</accession>
<evidence type="ECO:0000313" key="11">
    <source>
        <dbReference type="Proteomes" id="UP000824596"/>
    </source>
</evidence>
<comment type="catalytic activity">
    <reaction evidence="8">
        <text>L-seryl-[protein] + ATP = O-phospho-L-seryl-[protein] + ADP + H(+)</text>
        <dbReference type="Rhea" id="RHEA:17989"/>
        <dbReference type="Rhea" id="RHEA-COMP:9863"/>
        <dbReference type="Rhea" id="RHEA-COMP:11604"/>
        <dbReference type="ChEBI" id="CHEBI:15378"/>
        <dbReference type="ChEBI" id="CHEBI:29999"/>
        <dbReference type="ChEBI" id="CHEBI:30616"/>
        <dbReference type="ChEBI" id="CHEBI:83421"/>
        <dbReference type="ChEBI" id="CHEBI:456216"/>
        <dbReference type="EC" id="2.7.11.1"/>
    </reaction>
</comment>
<name>A0A9P8MZU6_9HYPO</name>
<keyword evidence="3" id="KW-0808">Transferase</keyword>
<dbReference type="EC" id="2.7.11.1" evidence="1"/>
<dbReference type="Gene3D" id="3.30.200.20">
    <property type="entry name" value="Phosphorylase Kinase, domain 1"/>
    <property type="match status" value="1"/>
</dbReference>
<evidence type="ECO:0000256" key="6">
    <source>
        <dbReference type="ARBA" id="ARBA00022840"/>
    </source>
</evidence>
<dbReference type="GO" id="GO:0004674">
    <property type="term" value="F:protein serine/threonine kinase activity"/>
    <property type="evidence" value="ECO:0007669"/>
    <property type="project" value="UniProtKB-KW"/>
</dbReference>
<dbReference type="GeneID" id="68355388"/>
<evidence type="ECO:0000256" key="1">
    <source>
        <dbReference type="ARBA" id="ARBA00012513"/>
    </source>
</evidence>
<dbReference type="SUPFAM" id="SSF56112">
    <property type="entry name" value="Protein kinase-like (PK-like)"/>
    <property type="match status" value="1"/>
</dbReference>
<evidence type="ECO:0000256" key="5">
    <source>
        <dbReference type="ARBA" id="ARBA00022777"/>
    </source>
</evidence>
<dbReference type="GO" id="GO:0005737">
    <property type="term" value="C:cytoplasm"/>
    <property type="evidence" value="ECO:0007669"/>
    <property type="project" value="TreeGrafter"/>
</dbReference>
<dbReference type="GO" id="GO:0000245">
    <property type="term" value="P:spliceosomal complex assembly"/>
    <property type="evidence" value="ECO:0007669"/>
    <property type="project" value="TreeGrafter"/>
</dbReference>
<keyword evidence="5 10" id="KW-0418">Kinase</keyword>
<dbReference type="GO" id="GO:0050684">
    <property type="term" value="P:regulation of mRNA processing"/>
    <property type="evidence" value="ECO:0007669"/>
    <property type="project" value="TreeGrafter"/>
</dbReference>